<evidence type="ECO:0000313" key="8">
    <source>
        <dbReference type="Proteomes" id="UP001159042"/>
    </source>
</evidence>
<dbReference type="GO" id="GO:0000462">
    <property type="term" value="P:maturation of SSU-rRNA from tricistronic rRNA transcript (SSU-rRNA, 5.8S rRNA, LSU-rRNA)"/>
    <property type="evidence" value="ECO:0007669"/>
    <property type="project" value="TreeGrafter"/>
</dbReference>
<name>A0AAV8W2N8_9CUCU</name>
<keyword evidence="4" id="KW-0539">Nucleus</keyword>
<keyword evidence="3" id="KW-0677">Repeat</keyword>
<gene>
    <name evidence="7" type="ORF">NQ315_005416</name>
</gene>
<keyword evidence="2" id="KW-0853">WD repeat</keyword>
<evidence type="ECO:0000256" key="3">
    <source>
        <dbReference type="ARBA" id="ARBA00022737"/>
    </source>
</evidence>
<keyword evidence="8" id="KW-1185">Reference proteome</keyword>
<sequence>MLAVGMGNVVEVYRDCVTATKRAYMRHRFVTPVGNLNFCPYEDVLGVATGSGFTSLLIPGAGEPNFDSLEANPFQSKSQRREAEVKSLLEKIQPELITLDPMVIAGVDLPTLRDKVEAKKKLLHLKPPKVNYDPRKKAKGKGGSVKIARNKKIVQEQSRKAFAKQVKELLPREQKSEEDKKSGHVLDRFLPKKT</sequence>
<feature type="region of interest" description="Disordered" evidence="5">
    <location>
        <begin position="168"/>
        <end position="194"/>
    </location>
</feature>
<protein>
    <recommendedName>
        <fullName evidence="6">BING4 C-terminal domain-containing protein</fullName>
    </recommendedName>
</protein>
<organism evidence="7 8">
    <name type="scientific">Exocentrus adspersus</name>
    <dbReference type="NCBI Taxonomy" id="1586481"/>
    <lineage>
        <taxon>Eukaryota</taxon>
        <taxon>Metazoa</taxon>
        <taxon>Ecdysozoa</taxon>
        <taxon>Arthropoda</taxon>
        <taxon>Hexapoda</taxon>
        <taxon>Insecta</taxon>
        <taxon>Pterygota</taxon>
        <taxon>Neoptera</taxon>
        <taxon>Endopterygota</taxon>
        <taxon>Coleoptera</taxon>
        <taxon>Polyphaga</taxon>
        <taxon>Cucujiformia</taxon>
        <taxon>Chrysomeloidea</taxon>
        <taxon>Cerambycidae</taxon>
        <taxon>Lamiinae</taxon>
        <taxon>Acanthocinini</taxon>
        <taxon>Exocentrus</taxon>
    </lineage>
</organism>
<dbReference type="GO" id="GO:0030686">
    <property type="term" value="C:90S preribosome"/>
    <property type="evidence" value="ECO:0007669"/>
    <property type="project" value="TreeGrafter"/>
</dbReference>
<dbReference type="InterPro" id="IPR040315">
    <property type="entry name" value="WDR46/Utp7"/>
</dbReference>
<reference evidence="7 8" key="1">
    <citation type="journal article" date="2023" name="Insect Mol. Biol.">
        <title>Genome sequencing provides insights into the evolution of gene families encoding plant cell wall-degrading enzymes in longhorned beetles.</title>
        <authorList>
            <person name="Shin N.R."/>
            <person name="Okamura Y."/>
            <person name="Kirsch R."/>
            <person name="Pauchet Y."/>
        </authorList>
    </citation>
    <scope>NUCLEOTIDE SEQUENCE [LARGE SCALE GENOMIC DNA]</scope>
    <source>
        <strain evidence="7">EAD_L_NR</strain>
    </source>
</reference>
<feature type="region of interest" description="Disordered" evidence="5">
    <location>
        <begin position="128"/>
        <end position="150"/>
    </location>
</feature>
<comment type="subcellular location">
    <subcellularLocation>
        <location evidence="1">Nucleus</location>
        <location evidence="1">Nucleolus</location>
    </subcellularLocation>
</comment>
<dbReference type="Pfam" id="PF08149">
    <property type="entry name" value="BING4CT"/>
    <property type="match status" value="1"/>
</dbReference>
<dbReference type="SMART" id="SM01033">
    <property type="entry name" value="BING4CT"/>
    <property type="match status" value="1"/>
</dbReference>
<evidence type="ECO:0000256" key="2">
    <source>
        <dbReference type="ARBA" id="ARBA00022574"/>
    </source>
</evidence>
<dbReference type="PANTHER" id="PTHR14085">
    <property type="entry name" value="WD-REPEAT PROTEIN BING4"/>
    <property type="match status" value="1"/>
</dbReference>
<proteinExistence type="predicted"/>
<dbReference type="AlphaFoldDB" id="A0AAV8W2N8"/>
<evidence type="ECO:0000313" key="7">
    <source>
        <dbReference type="EMBL" id="KAJ8920547.1"/>
    </source>
</evidence>
<feature type="domain" description="BING4 C-terminal" evidence="6">
    <location>
        <begin position="23"/>
        <end position="101"/>
    </location>
</feature>
<dbReference type="PANTHER" id="PTHR14085:SF3">
    <property type="entry name" value="WD REPEAT-CONTAINING PROTEIN 46"/>
    <property type="match status" value="1"/>
</dbReference>
<dbReference type="EMBL" id="JANEYG010000014">
    <property type="protein sequence ID" value="KAJ8920547.1"/>
    <property type="molecule type" value="Genomic_DNA"/>
</dbReference>
<comment type="caution">
    <text evidence="7">The sequence shown here is derived from an EMBL/GenBank/DDBJ whole genome shotgun (WGS) entry which is preliminary data.</text>
</comment>
<dbReference type="InterPro" id="IPR012952">
    <property type="entry name" value="BING4_C_dom"/>
</dbReference>
<dbReference type="GO" id="GO:0032040">
    <property type="term" value="C:small-subunit processome"/>
    <property type="evidence" value="ECO:0007669"/>
    <property type="project" value="TreeGrafter"/>
</dbReference>
<dbReference type="Proteomes" id="UP001159042">
    <property type="component" value="Unassembled WGS sequence"/>
</dbReference>
<evidence type="ECO:0000256" key="4">
    <source>
        <dbReference type="ARBA" id="ARBA00023242"/>
    </source>
</evidence>
<evidence type="ECO:0000256" key="5">
    <source>
        <dbReference type="SAM" id="MobiDB-lite"/>
    </source>
</evidence>
<accession>A0AAV8W2N8</accession>
<evidence type="ECO:0000259" key="6">
    <source>
        <dbReference type="SMART" id="SM01033"/>
    </source>
</evidence>
<evidence type="ECO:0000256" key="1">
    <source>
        <dbReference type="ARBA" id="ARBA00004604"/>
    </source>
</evidence>